<evidence type="ECO:0000313" key="2">
    <source>
        <dbReference type="EMBL" id="RHC09383.1"/>
    </source>
</evidence>
<feature type="transmembrane region" description="Helical" evidence="1">
    <location>
        <begin position="114"/>
        <end position="135"/>
    </location>
</feature>
<sequence length="183" mass="18934">MAHPSSGRTGGLLKMNTKETTSTQKLAIAGVLTAAAVAGSLISVPVAGSKCAPVQHMVNVFAAVMLGPWWGIGIAFCASLIRNLLGIGSLLAFPGSMVGALCCGLVFRLTRKLSLTCVAEALGTGILGGLAAYPVAKLLMGLAPVGFTVYMIPFFISTFTGSVLAFILLRVFEKSQVFLAARR</sequence>
<gene>
    <name evidence="2" type="primary">thiW</name>
    <name evidence="2" type="ORF">DW859_05215</name>
</gene>
<dbReference type="Gene3D" id="1.10.1760.20">
    <property type="match status" value="1"/>
</dbReference>
<feature type="transmembrane region" description="Helical" evidence="1">
    <location>
        <begin position="26"/>
        <end position="48"/>
    </location>
</feature>
<feature type="transmembrane region" description="Helical" evidence="1">
    <location>
        <begin position="147"/>
        <end position="172"/>
    </location>
</feature>
<keyword evidence="1" id="KW-0472">Membrane</keyword>
<proteinExistence type="predicted"/>
<dbReference type="Proteomes" id="UP000265808">
    <property type="component" value="Unassembled WGS sequence"/>
</dbReference>
<feature type="transmembrane region" description="Helical" evidence="1">
    <location>
        <begin position="87"/>
        <end position="107"/>
    </location>
</feature>
<name>A0A454HKF5_9FIRM</name>
<evidence type="ECO:0000313" key="3">
    <source>
        <dbReference type="Proteomes" id="UP000265808"/>
    </source>
</evidence>
<dbReference type="NCBIfam" id="TIGR02359">
    <property type="entry name" value="thiW"/>
    <property type="match status" value="1"/>
</dbReference>
<organism evidence="2 3">
    <name type="scientific">Blautia obeum</name>
    <dbReference type="NCBI Taxonomy" id="40520"/>
    <lineage>
        <taxon>Bacteria</taxon>
        <taxon>Bacillati</taxon>
        <taxon>Bacillota</taxon>
        <taxon>Clostridia</taxon>
        <taxon>Lachnospirales</taxon>
        <taxon>Lachnospiraceae</taxon>
        <taxon>Blautia</taxon>
    </lineage>
</organism>
<dbReference type="EMBL" id="QSHL01000002">
    <property type="protein sequence ID" value="RHC09383.1"/>
    <property type="molecule type" value="Genomic_DNA"/>
</dbReference>
<keyword evidence="1" id="KW-0812">Transmembrane</keyword>
<dbReference type="AlphaFoldDB" id="A0A454HKF5"/>
<keyword evidence="1" id="KW-1133">Transmembrane helix</keyword>
<comment type="caution">
    <text evidence="2">The sequence shown here is derived from an EMBL/GenBank/DDBJ whole genome shotgun (WGS) entry which is preliminary data.</text>
</comment>
<accession>A0A454HKF5</accession>
<dbReference type="InterPro" id="IPR012652">
    <property type="entry name" value="ThiW"/>
</dbReference>
<evidence type="ECO:0000256" key="1">
    <source>
        <dbReference type="SAM" id="Phobius"/>
    </source>
</evidence>
<reference evidence="2 3" key="1">
    <citation type="submission" date="2018-08" db="EMBL/GenBank/DDBJ databases">
        <title>A genome reference for cultivated species of the human gut microbiota.</title>
        <authorList>
            <person name="Zou Y."/>
            <person name="Xue W."/>
            <person name="Luo G."/>
        </authorList>
    </citation>
    <scope>NUCLEOTIDE SEQUENCE [LARGE SCALE GENOMIC DNA]</scope>
    <source>
        <strain evidence="2 3">AM37-4AC</strain>
    </source>
</reference>
<feature type="transmembrane region" description="Helical" evidence="1">
    <location>
        <begin position="60"/>
        <end position="81"/>
    </location>
</feature>
<dbReference type="Pfam" id="PF09512">
    <property type="entry name" value="ThiW"/>
    <property type="match status" value="1"/>
</dbReference>
<protein>
    <submittedName>
        <fullName evidence="2">Energy coupling factor transporter S component ThiW</fullName>
    </submittedName>
</protein>
<dbReference type="PIRSF" id="PIRSF024534">
    <property type="entry name" value="ThiW"/>
    <property type="match status" value="1"/>
</dbReference>